<keyword evidence="3" id="KW-1185">Reference proteome</keyword>
<evidence type="ECO:0000259" key="1">
    <source>
        <dbReference type="SMART" id="SM01175"/>
    </source>
</evidence>
<proteinExistence type="predicted"/>
<evidence type="ECO:0000313" key="2">
    <source>
        <dbReference type="EMBL" id="RNF07733.1"/>
    </source>
</evidence>
<dbReference type="OrthoDB" id="1918044at2759"/>
<dbReference type="Proteomes" id="UP000283634">
    <property type="component" value="Unassembled WGS sequence"/>
</dbReference>
<dbReference type="InterPro" id="IPR052428">
    <property type="entry name" value="Autophagy_HostDef_Reg"/>
</dbReference>
<evidence type="ECO:0000313" key="3">
    <source>
        <dbReference type="Proteomes" id="UP000283634"/>
    </source>
</evidence>
<dbReference type="PANTHER" id="PTHR45971">
    <property type="entry name" value="PHOX (PX) DOMAIN-CONTAINING PROTEIN"/>
    <property type="match status" value="1"/>
</dbReference>
<feature type="domain" description="Rubicon Homology" evidence="1">
    <location>
        <begin position="319"/>
        <end position="641"/>
    </location>
</feature>
<gene>
    <name evidence="2" type="ORF">TraAM80_03180</name>
</gene>
<dbReference type="EMBL" id="MKGL01000080">
    <property type="protein sequence ID" value="RNF07733.1"/>
    <property type="molecule type" value="Genomic_DNA"/>
</dbReference>
<dbReference type="Pfam" id="PF13901">
    <property type="entry name" value="RH_dom"/>
    <property type="match status" value="1"/>
</dbReference>
<dbReference type="GO" id="GO:1901981">
    <property type="term" value="F:phosphatidylinositol phosphate binding"/>
    <property type="evidence" value="ECO:0007669"/>
    <property type="project" value="TreeGrafter"/>
</dbReference>
<accession>A0A422NQI6</accession>
<reference evidence="2 3" key="1">
    <citation type="journal article" date="2018" name="BMC Genomics">
        <title>Genomic comparison of Trypanosoma conorhini and Trypanosoma rangeli to Trypanosoma cruzi strains of high and low virulence.</title>
        <authorList>
            <person name="Bradwell K.R."/>
            <person name="Koparde V.N."/>
            <person name="Matveyev A.V."/>
            <person name="Serrano M.G."/>
            <person name="Alves J.M."/>
            <person name="Parikh H."/>
            <person name="Huang B."/>
            <person name="Lee V."/>
            <person name="Espinosa-Alvarez O."/>
            <person name="Ortiz P.A."/>
            <person name="Costa-Martins A.G."/>
            <person name="Teixeira M.M."/>
            <person name="Buck G.A."/>
        </authorList>
    </citation>
    <scope>NUCLEOTIDE SEQUENCE [LARGE SCALE GENOMIC DNA]</scope>
    <source>
        <strain evidence="2 3">AM80</strain>
    </source>
</reference>
<dbReference type="RefSeq" id="XP_029239998.1">
    <property type="nucleotide sequence ID" value="XM_029380157.1"/>
</dbReference>
<sequence length="672" mass="75874">MLSRDLPDVTAGAAWYDSGLEAGSVNMGEENGEDGDDVAALLQRARRLVENAHPSESASLEVFPCAGNCRAWGKQQQAGEERWKRLRYLEWLMQFLVRQEGVRKVLQHHAAESWQLAQVPATGPTEAFNEALASARGGVDTGETTGSRSSCIDSVTVTYLETNRLHGPCSEAVPHFESPQTLMPNEGVHALEAHANHAENNILRAVASACDDAQEVIGTTSDEIDFAQQPELQEKKKEWRFFRTWYPPELSLLANVPQSHGTEASPTPHILCLSTVVHEKPRGMRAKEEALVAQGHYCKSCLGPLKKSYFPIPSWKAARFCHYMGMYYCHNCHSRRKSVIPARILHFWDTRCFSVCNDAFGFLELQTERPLYCVSAVNPRLYEHSVLLNELRYLRIQVMALREVGVQCSVFRRLFYREDGTKKSTTGDHSQKSSSLLSDTMVGKFEMGCFVPREKRYLMEDSEVWSLDDLLEVHRCCSGGLNHDDASWDVPLQVRAGGHVHPVMDCRVFMYLRRLRMQMTSHIFRRRCDVCLRNSLDICRWCCPSGMLDVFRRYRMQGVLHHQQGVEGSPTLCPVFPPPPVDQATSLHEHAELFLFVVHSFDLLHVRSCPQCGACYHKQCFELMQCGLAGGMGCLRCRGSSDITAFANVSEHLLSVYKGQLQPECLREGEPM</sequence>
<organism evidence="2 3">
    <name type="scientific">Trypanosoma rangeli</name>
    <dbReference type="NCBI Taxonomy" id="5698"/>
    <lineage>
        <taxon>Eukaryota</taxon>
        <taxon>Discoba</taxon>
        <taxon>Euglenozoa</taxon>
        <taxon>Kinetoplastea</taxon>
        <taxon>Metakinetoplastina</taxon>
        <taxon>Trypanosomatida</taxon>
        <taxon>Trypanosomatidae</taxon>
        <taxon>Trypanosoma</taxon>
        <taxon>Herpetosoma</taxon>
    </lineage>
</organism>
<dbReference type="SMART" id="SM01175">
    <property type="entry name" value="DUF4206"/>
    <property type="match status" value="1"/>
</dbReference>
<name>A0A422NQI6_TRYRA</name>
<dbReference type="PANTHER" id="PTHR45971:SF1">
    <property type="entry name" value="RUBICON, ISOFORM A"/>
    <property type="match status" value="1"/>
</dbReference>
<dbReference type="InterPro" id="IPR025258">
    <property type="entry name" value="RH_dom"/>
</dbReference>
<dbReference type="GeneID" id="40327113"/>
<comment type="caution">
    <text evidence="2">The sequence shown here is derived from an EMBL/GenBank/DDBJ whole genome shotgun (WGS) entry which is preliminary data.</text>
</comment>
<dbReference type="AlphaFoldDB" id="A0A422NQI6"/>
<protein>
    <submittedName>
        <fullName evidence="2">Pleckstrin homology domain-containing family M member 3 isoform X2</fullName>
    </submittedName>
</protein>